<dbReference type="GO" id="GO:0005737">
    <property type="term" value="C:cytoplasm"/>
    <property type="evidence" value="ECO:0007669"/>
    <property type="project" value="UniProtKB-SubCell"/>
</dbReference>
<comment type="caution">
    <text evidence="10">The sequence shown here is derived from an EMBL/GenBank/DDBJ whole genome shotgun (WGS) entry which is preliminary data.</text>
</comment>
<feature type="compositionally biased region" description="Polar residues" evidence="7">
    <location>
        <begin position="621"/>
        <end position="637"/>
    </location>
</feature>
<evidence type="ECO:0000256" key="5">
    <source>
        <dbReference type="ARBA" id="ARBA00022553"/>
    </source>
</evidence>
<dbReference type="EMBL" id="JAODUP010000051">
    <property type="protein sequence ID" value="KAK2165386.1"/>
    <property type="molecule type" value="Genomic_DNA"/>
</dbReference>
<evidence type="ECO:0000256" key="4">
    <source>
        <dbReference type="ARBA" id="ARBA00022490"/>
    </source>
</evidence>
<dbReference type="SMART" id="SM00325">
    <property type="entry name" value="RhoGEF"/>
    <property type="match status" value="1"/>
</dbReference>
<dbReference type="SUPFAM" id="SSF50729">
    <property type="entry name" value="PH domain-like"/>
    <property type="match status" value="1"/>
</dbReference>
<keyword evidence="5" id="KW-0597">Phosphoprotein</keyword>
<evidence type="ECO:0000313" key="10">
    <source>
        <dbReference type="EMBL" id="KAK2165386.1"/>
    </source>
</evidence>
<feature type="compositionally biased region" description="Polar residues" evidence="7">
    <location>
        <begin position="322"/>
        <end position="337"/>
    </location>
</feature>
<feature type="domain" description="DH" evidence="8">
    <location>
        <begin position="816"/>
        <end position="975"/>
    </location>
</feature>
<evidence type="ECO:0000256" key="1">
    <source>
        <dbReference type="ARBA" id="ARBA00004370"/>
    </source>
</evidence>
<keyword evidence="4" id="KW-0963">Cytoplasm</keyword>
<dbReference type="InterPro" id="IPR035899">
    <property type="entry name" value="DBL_dom_sf"/>
</dbReference>
<dbReference type="GO" id="GO:0005096">
    <property type="term" value="F:GTPase activator activity"/>
    <property type="evidence" value="ECO:0007669"/>
    <property type="project" value="UniProtKB-KW"/>
</dbReference>
<dbReference type="Proteomes" id="UP001208570">
    <property type="component" value="Unassembled WGS sequence"/>
</dbReference>
<reference evidence="10" key="1">
    <citation type="journal article" date="2023" name="Mol. Biol. Evol.">
        <title>Third-Generation Sequencing Reveals the Adaptive Role of the Epigenome in Three Deep-Sea Polychaetes.</title>
        <authorList>
            <person name="Perez M."/>
            <person name="Aroh O."/>
            <person name="Sun Y."/>
            <person name="Lan Y."/>
            <person name="Juniper S.K."/>
            <person name="Young C.R."/>
            <person name="Angers B."/>
            <person name="Qian P.Y."/>
        </authorList>
    </citation>
    <scope>NUCLEOTIDE SEQUENCE</scope>
    <source>
        <strain evidence="10">P08H-3</strain>
    </source>
</reference>
<feature type="region of interest" description="Disordered" evidence="7">
    <location>
        <begin position="621"/>
        <end position="655"/>
    </location>
</feature>
<feature type="compositionally biased region" description="Basic and acidic residues" evidence="7">
    <location>
        <begin position="690"/>
        <end position="702"/>
    </location>
</feature>
<name>A0AAD9NEJ9_9ANNE</name>
<feature type="domain" description="RGS" evidence="9">
    <location>
        <begin position="388"/>
        <end position="496"/>
    </location>
</feature>
<evidence type="ECO:0000256" key="3">
    <source>
        <dbReference type="ARBA" id="ARBA00022468"/>
    </source>
</evidence>
<evidence type="ECO:0000259" key="8">
    <source>
        <dbReference type="PROSITE" id="PS50010"/>
    </source>
</evidence>
<dbReference type="InterPro" id="IPR041020">
    <property type="entry name" value="PH_16"/>
</dbReference>
<dbReference type="SUPFAM" id="SSF48065">
    <property type="entry name" value="DBL homology domain (DH-domain)"/>
    <property type="match status" value="1"/>
</dbReference>
<keyword evidence="3" id="KW-0343">GTPase activation</keyword>
<feature type="compositionally biased region" description="Polar residues" evidence="7">
    <location>
        <begin position="34"/>
        <end position="58"/>
    </location>
</feature>
<protein>
    <recommendedName>
        <fullName evidence="12">Rho guanine nucleotide exchange factor 11</fullName>
    </recommendedName>
</protein>
<gene>
    <name evidence="10" type="ORF">LSH36_51g06003</name>
</gene>
<dbReference type="SUPFAM" id="SSF48097">
    <property type="entry name" value="Regulator of G-protein signaling, RGS"/>
    <property type="match status" value="1"/>
</dbReference>
<dbReference type="SMART" id="SM00315">
    <property type="entry name" value="RGS"/>
    <property type="match status" value="1"/>
</dbReference>
<dbReference type="InterPro" id="IPR016137">
    <property type="entry name" value="RGS"/>
</dbReference>
<feature type="region of interest" description="Disordered" evidence="7">
    <location>
        <begin position="33"/>
        <end position="105"/>
    </location>
</feature>
<feature type="region of interest" description="Disordered" evidence="7">
    <location>
        <begin position="208"/>
        <end position="347"/>
    </location>
</feature>
<evidence type="ECO:0000256" key="2">
    <source>
        <dbReference type="ARBA" id="ARBA00004496"/>
    </source>
</evidence>
<sequence length="1048" mass="117271">MPGLRPHLTLTHRRCQSDVTAGSYVALTLLGRPSGQQMSSTPIQAGSMPTQASSVTSQLPPPYPSHDGSPVNIVLPSSTGRGDDRSPLSGHSSGPRGEERTPISGPTAVDKLAEELKNSSGSVSSQVQNKLDEKRRVCERLGDQLYLLTGIPTESHISSPKSPPSGLPPPGGTLVSPPGCQRPPLKRYSSGDGLNNIQENKENVHIVENPAPWLPGGPKHRKAESMPESVLSDDFSLDNSKEATVSRSNSDSDKRSKHHLSEDLRDAGNAASADEIEKLTTSSLPSSVYETTNNSDTPVSQSSMGMTSPSQQPREIWEESTDMSYSSELQESLNTTKGSGGSFSPPRELGGRILHVVSPLQADIIPMEEEEEVNIEDDHLEDHGPFSDLNQLKHKPAHLAVFLHYLISNSDPSPLLFYLVTEHYPQGSIKELRRWAYEIYSTFLVPTAVIKVEDIDSSLLDNIEQTLLHRSDKEDAMRTIFQTVRHMAQKQIFELLADFRQKRTLGLANLYGDNELSENMDRAAELKTVENKLLKHLITFTLLRMPVCYVCLSVTYASLLYCDINAHKACMDQMQDHCSGRRKKEKRTSMLNMLRKTTNPNPAAIKEAQRLHDETSHVNLGQVTSGHMTPPGSTSGVFQIRPGPKDEEEEDLESLRAGNKVSSLVEQYSQLQHTVLVDDAKSPTTPPRGRSPETMETYEQKHRSIASINLSRSESLNKKKPEARHNVRRTRSDLQVDDQTLKSLNQSGSSSNSSLSNRSLDSPSTSAEALSDAHHMASNLTALQDDSDVEVEPELPPLEASIPKEILKKLRKSEKKRQDVINELFYTERTHVRDLKIMQRLFCNPMMNLFSDPELVTTLFPGLDDLIEVHRKLNNKFKNAKKESPVVPKVAELMLSSWEGEEGEEFKKSCAKFCRDQSHALAYLRMRQRKDQKLANFLQNFDLRQYKLIHDGLLTWRITKQKQIQMHVLLLDELLVLLQKQDDRLILKYHSTARDDNNKSTHSPIISLKNLMVRPVATDKNSMFLISDGEFGPQIYELQSRSTEAIKR</sequence>
<organism evidence="10 11">
    <name type="scientific">Paralvinella palmiformis</name>
    <dbReference type="NCBI Taxonomy" id="53620"/>
    <lineage>
        <taxon>Eukaryota</taxon>
        <taxon>Metazoa</taxon>
        <taxon>Spiralia</taxon>
        <taxon>Lophotrochozoa</taxon>
        <taxon>Annelida</taxon>
        <taxon>Polychaeta</taxon>
        <taxon>Sedentaria</taxon>
        <taxon>Canalipalpata</taxon>
        <taxon>Terebellida</taxon>
        <taxon>Terebelliformia</taxon>
        <taxon>Alvinellidae</taxon>
        <taxon>Paralvinella</taxon>
    </lineage>
</organism>
<dbReference type="PANTHER" id="PTHR45872:SF2">
    <property type="entry name" value="RHO GUANINE NUCLEOTIDE EXCHANGE FACTOR 2, ISOFORM D"/>
    <property type="match status" value="1"/>
</dbReference>
<keyword evidence="11" id="KW-1185">Reference proteome</keyword>
<evidence type="ECO:0000313" key="11">
    <source>
        <dbReference type="Proteomes" id="UP001208570"/>
    </source>
</evidence>
<feature type="compositionally biased region" description="Low complexity" evidence="7">
    <location>
        <begin position="743"/>
        <end position="766"/>
    </location>
</feature>
<evidence type="ECO:0000259" key="9">
    <source>
        <dbReference type="PROSITE" id="PS50132"/>
    </source>
</evidence>
<comment type="subcellular location">
    <subcellularLocation>
        <location evidence="2">Cytoplasm</location>
    </subcellularLocation>
    <subcellularLocation>
        <location evidence="1">Membrane</location>
    </subcellularLocation>
</comment>
<dbReference type="AlphaFoldDB" id="A0AAD9NEJ9"/>
<dbReference type="InterPro" id="IPR011993">
    <property type="entry name" value="PH-like_dom_sf"/>
</dbReference>
<evidence type="ECO:0000256" key="7">
    <source>
        <dbReference type="SAM" id="MobiDB-lite"/>
    </source>
</evidence>
<dbReference type="Pfam" id="PF09128">
    <property type="entry name" value="RGS-like"/>
    <property type="match status" value="1"/>
</dbReference>
<dbReference type="GO" id="GO:0016020">
    <property type="term" value="C:membrane"/>
    <property type="evidence" value="ECO:0007669"/>
    <property type="project" value="UniProtKB-SubCell"/>
</dbReference>
<dbReference type="Pfam" id="PF17838">
    <property type="entry name" value="PH_16"/>
    <property type="match status" value="1"/>
</dbReference>
<feature type="compositionally biased region" description="Pro residues" evidence="7">
    <location>
        <begin position="161"/>
        <end position="171"/>
    </location>
</feature>
<feature type="region of interest" description="Disordered" evidence="7">
    <location>
        <begin position="152"/>
        <end position="196"/>
    </location>
</feature>
<dbReference type="InterPro" id="IPR015212">
    <property type="entry name" value="RGS-like_dom"/>
</dbReference>
<feature type="compositionally biased region" description="Basic and acidic residues" evidence="7">
    <location>
        <begin position="250"/>
        <end position="266"/>
    </location>
</feature>
<evidence type="ECO:0008006" key="12">
    <source>
        <dbReference type="Google" id="ProtNLM"/>
    </source>
</evidence>
<proteinExistence type="predicted"/>
<dbReference type="InterPro" id="IPR044926">
    <property type="entry name" value="RGS_subdomain_2"/>
</dbReference>
<feature type="compositionally biased region" description="Polar residues" evidence="7">
    <location>
        <begin position="279"/>
        <end position="313"/>
    </location>
</feature>
<dbReference type="Gene3D" id="1.10.167.10">
    <property type="entry name" value="Regulator of G-protein Signalling 4, domain 2"/>
    <property type="match status" value="1"/>
</dbReference>
<dbReference type="Gene3D" id="2.30.29.30">
    <property type="entry name" value="Pleckstrin-homology domain (PH domain)/Phosphotyrosine-binding domain (PTB)"/>
    <property type="match status" value="1"/>
</dbReference>
<feature type="region of interest" description="Disordered" evidence="7">
    <location>
        <begin position="674"/>
        <end position="772"/>
    </location>
</feature>
<dbReference type="PROSITE" id="PS50010">
    <property type="entry name" value="DH_2"/>
    <property type="match status" value="1"/>
</dbReference>
<dbReference type="InterPro" id="IPR036305">
    <property type="entry name" value="RGS_sf"/>
</dbReference>
<evidence type="ECO:0000256" key="6">
    <source>
        <dbReference type="ARBA" id="ARBA00023136"/>
    </source>
</evidence>
<keyword evidence="6" id="KW-0472">Membrane</keyword>
<feature type="compositionally biased region" description="Basic and acidic residues" evidence="7">
    <location>
        <begin position="715"/>
        <end position="734"/>
    </location>
</feature>
<dbReference type="GO" id="GO:0007186">
    <property type="term" value="P:G protein-coupled receptor signaling pathway"/>
    <property type="evidence" value="ECO:0007669"/>
    <property type="project" value="TreeGrafter"/>
</dbReference>
<dbReference type="GO" id="GO:0005085">
    <property type="term" value="F:guanyl-nucleotide exchange factor activity"/>
    <property type="evidence" value="ECO:0007669"/>
    <property type="project" value="InterPro"/>
</dbReference>
<dbReference type="PROSITE" id="PS50132">
    <property type="entry name" value="RGS"/>
    <property type="match status" value="1"/>
</dbReference>
<dbReference type="PANTHER" id="PTHR45872">
    <property type="entry name" value="RHO GUANINE NUCLEOTIDE EXCHANGE FACTOR 2, ISOFORM D"/>
    <property type="match status" value="1"/>
</dbReference>
<dbReference type="GO" id="GO:0001664">
    <property type="term" value="F:G protein-coupled receptor binding"/>
    <property type="evidence" value="ECO:0007669"/>
    <property type="project" value="TreeGrafter"/>
</dbReference>
<accession>A0AAD9NEJ9</accession>
<dbReference type="InterPro" id="IPR000219">
    <property type="entry name" value="DH_dom"/>
</dbReference>